<dbReference type="SUPFAM" id="SSF51197">
    <property type="entry name" value="Clavaminate synthase-like"/>
    <property type="match status" value="1"/>
</dbReference>
<keyword evidence="1" id="KW-0560">Oxidoreductase</keyword>
<dbReference type="Gene3D" id="2.60.120.620">
    <property type="entry name" value="q2cbj1_9rhob like domain"/>
    <property type="match status" value="1"/>
</dbReference>
<comment type="caution">
    <text evidence="1">The sequence shown here is derived from an EMBL/GenBank/DDBJ whole genome shotgun (WGS) entry which is preliminary data.</text>
</comment>
<dbReference type="Proteomes" id="UP000024942">
    <property type="component" value="Unassembled WGS sequence"/>
</dbReference>
<gene>
    <name evidence="1" type="ORF">HOC_01511</name>
</gene>
<dbReference type="PATRIC" id="fig|1280953.3.peg.302"/>
<dbReference type="STRING" id="1280953.HOC_01511"/>
<proteinExistence type="predicted"/>
<dbReference type="InterPro" id="IPR008775">
    <property type="entry name" value="Phytyl_CoA_dOase-like"/>
</dbReference>
<name>A0A059GB84_9PROT</name>
<evidence type="ECO:0000313" key="1">
    <source>
        <dbReference type="EMBL" id="KDA03974.1"/>
    </source>
</evidence>
<evidence type="ECO:0000313" key="2">
    <source>
        <dbReference type="Proteomes" id="UP000024942"/>
    </source>
</evidence>
<dbReference type="EMBL" id="ARYL01000002">
    <property type="protein sequence ID" value="KDA03974.1"/>
    <property type="molecule type" value="Genomic_DNA"/>
</dbReference>
<accession>A0A059GB84</accession>
<organism evidence="1 2">
    <name type="scientific">Hyphomonas oceanitis SCH89</name>
    <dbReference type="NCBI Taxonomy" id="1280953"/>
    <lineage>
        <taxon>Bacteria</taxon>
        <taxon>Pseudomonadati</taxon>
        <taxon>Pseudomonadota</taxon>
        <taxon>Alphaproteobacteria</taxon>
        <taxon>Hyphomonadales</taxon>
        <taxon>Hyphomonadaceae</taxon>
        <taxon>Hyphomonas</taxon>
    </lineage>
</organism>
<dbReference type="RefSeq" id="WP_051624419.1">
    <property type="nucleotide sequence ID" value="NZ_ARYL01000002.1"/>
</dbReference>
<protein>
    <submittedName>
        <fullName evidence="1">Phytanoyl-CoA dioxygenase</fullName>
    </submittedName>
</protein>
<keyword evidence="1" id="KW-0223">Dioxygenase</keyword>
<dbReference type="AlphaFoldDB" id="A0A059GB84"/>
<keyword evidence="2" id="KW-1185">Reference proteome</keyword>
<dbReference type="OrthoDB" id="9791262at2"/>
<sequence>MTGAMEAFEETGRFWVRDALSETELALLDEACRVEARPGVRLKWSDALRVALGQESSIGRLCESVLPRAKPVRLVAFDKSADANWGVPWHQDRVIAVRARHDLEGYGAWVKKDGFWHCEPPISILQSMFFVRVHLDAADSHNGCLEIAEGTHTLGRIASDQAKDIAMTSPVEICEASRGDLLFVKALALHRSSSSSVASGGHRRALRIDYSSEELPFPLEWVSH</sequence>
<dbReference type="eggNOG" id="COG5285">
    <property type="taxonomic scope" value="Bacteria"/>
</dbReference>
<reference evidence="1 2" key="1">
    <citation type="journal article" date="2014" name="Antonie Van Leeuwenhoek">
        <title>Hyphomonas beringensis sp. nov. and Hyphomonas chukchiensis sp. nov., isolated from surface seawater of the Bering Sea and Chukchi Sea.</title>
        <authorList>
            <person name="Li C."/>
            <person name="Lai Q."/>
            <person name="Li G."/>
            <person name="Dong C."/>
            <person name="Wang J."/>
            <person name="Liao Y."/>
            <person name="Shao Z."/>
        </authorList>
    </citation>
    <scope>NUCLEOTIDE SEQUENCE [LARGE SCALE GENOMIC DNA]</scope>
    <source>
        <strain evidence="1 2">SCH89</strain>
    </source>
</reference>
<dbReference type="GO" id="GO:0016706">
    <property type="term" value="F:2-oxoglutarate-dependent dioxygenase activity"/>
    <property type="evidence" value="ECO:0007669"/>
    <property type="project" value="UniProtKB-ARBA"/>
</dbReference>
<dbReference type="Pfam" id="PF05721">
    <property type="entry name" value="PhyH"/>
    <property type="match status" value="1"/>
</dbReference>